<comment type="caution">
    <text evidence="1">The sequence shown here is derived from an EMBL/GenBank/DDBJ whole genome shotgun (WGS) entry which is preliminary data.</text>
</comment>
<dbReference type="Proteomes" id="UP000745859">
    <property type="component" value="Unassembled WGS sequence"/>
</dbReference>
<dbReference type="SUPFAM" id="SSF53187">
    <property type="entry name" value="Zn-dependent exopeptidases"/>
    <property type="match status" value="1"/>
</dbReference>
<evidence type="ECO:0000313" key="1">
    <source>
        <dbReference type="EMBL" id="NIJ44576.1"/>
    </source>
</evidence>
<dbReference type="Pfam" id="PF05013">
    <property type="entry name" value="FGase"/>
    <property type="match status" value="1"/>
</dbReference>
<dbReference type="Gene3D" id="3.40.630.40">
    <property type="entry name" value="Zn-dependent exopeptidases"/>
    <property type="match status" value="1"/>
</dbReference>
<dbReference type="InterPro" id="IPR007709">
    <property type="entry name" value="N-FG_amidohydro"/>
</dbReference>
<dbReference type="RefSeq" id="WP_167184828.1">
    <property type="nucleotide sequence ID" value="NZ_JAASQL010000001.1"/>
</dbReference>
<organism evidence="1 2">
    <name type="scientific">Wenyingzhuangia heitensis</name>
    <dbReference type="NCBI Taxonomy" id="1487859"/>
    <lineage>
        <taxon>Bacteria</taxon>
        <taxon>Pseudomonadati</taxon>
        <taxon>Bacteroidota</taxon>
        <taxon>Flavobacteriia</taxon>
        <taxon>Flavobacteriales</taxon>
        <taxon>Flavobacteriaceae</taxon>
        <taxon>Wenyingzhuangia</taxon>
    </lineage>
</organism>
<evidence type="ECO:0000313" key="2">
    <source>
        <dbReference type="Proteomes" id="UP000745859"/>
    </source>
</evidence>
<accession>A0ABX0UAU1</accession>
<proteinExistence type="predicted"/>
<sequence>MKLLLTCEHGGNKIPLAYDSLFLSQELVLQTHRAYDKGALDLFKYLRPLAVFHKSNEISRLFIELNRSLHHPMLFSEFTKKLDKKEKQLLIQQYYLIYRDKVIQQIESLIHSKHCIFHISVHSFTPVFNGVTRKCDIGLLYDPSSIHEKKIAQLLKAELKKRAPELNIRCNYPYKGISDGFTKTLRKQFSKNYVGIEIEINQKFSFQNKINEDLKKVIYKSIKQIIEQQTNIENNKYKL</sequence>
<keyword evidence="2" id="KW-1185">Reference proteome</keyword>
<gene>
    <name evidence="1" type="ORF">FHR24_001015</name>
</gene>
<reference evidence="1 2" key="1">
    <citation type="submission" date="2020-03" db="EMBL/GenBank/DDBJ databases">
        <title>Genomic Encyclopedia of Type Strains, Phase IV (KMG-IV): sequencing the most valuable type-strain genomes for metagenomic binning, comparative biology and taxonomic classification.</title>
        <authorList>
            <person name="Goeker M."/>
        </authorList>
    </citation>
    <scope>NUCLEOTIDE SEQUENCE [LARGE SCALE GENOMIC DNA]</scope>
    <source>
        <strain evidence="1 2">DSM 101599</strain>
    </source>
</reference>
<name>A0ABX0UAU1_9FLAO</name>
<protein>
    <submittedName>
        <fullName evidence="1">N-formylglutamate amidohydrolase</fullName>
    </submittedName>
</protein>
<dbReference type="EMBL" id="JAASQL010000001">
    <property type="protein sequence ID" value="NIJ44576.1"/>
    <property type="molecule type" value="Genomic_DNA"/>
</dbReference>